<proteinExistence type="predicted"/>
<dbReference type="AlphaFoldDB" id="A0A398BGU9"/>
<evidence type="ECO:0000313" key="2">
    <source>
        <dbReference type="Proteomes" id="UP000266649"/>
    </source>
</evidence>
<dbReference type="Proteomes" id="UP000266649">
    <property type="component" value="Unassembled WGS sequence"/>
</dbReference>
<dbReference type="RefSeq" id="WP_119136897.1">
    <property type="nucleotide sequence ID" value="NZ_QXXQ01000039.1"/>
</dbReference>
<organism evidence="1 2">
    <name type="scientific">Gemmobacter lutimaris</name>
    <dbReference type="NCBI Taxonomy" id="2306023"/>
    <lineage>
        <taxon>Bacteria</taxon>
        <taxon>Pseudomonadati</taxon>
        <taxon>Pseudomonadota</taxon>
        <taxon>Alphaproteobacteria</taxon>
        <taxon>Rhodobacterales</taxon>
        <taxon>Paracoccaceae</taxon>
        <taxon>Gemmobacter</taxon>
    </lineage>
</organism>
<name>A0A398BGU9_9RHOB</name>
<keyword evidence="2" id="KW-1185">Reference proteome</keyword>
<dbReference type="EMBL" id="QXXQ01000039">
    <property type="protein sequence ID" value="RID89629.1"/>
    <property type="molecule type" value="Genomic_DNA"/>
</dbReference>
<reference evidence="1 2" key="1">
    <citation type="submission" date="2018-09" db="EMBL/GenBank/DDBJ databases">
        <title>Gemmobacter lutimaris sp. nov., a marine bacterium isolated from tidal flat.</title>
        <authorList>
            <person name="Lee D.W."/>
            <person name="Yoo Y."/>
            <person name="Kim J.-J."/>
            <person name="Kim B.S."/>
        </authorList>
    </citation>
    <scope>NUCLEOTIDE SEQUENCE [LARGE SCALE GENOMIC DNA]</scope>
    <source>
        <strain evidence="1 2">YJ-T1-11</strain>
    </source>
</reference>
<protein>
    <submittedName>
        <fullName evidence="1">Uncharacterized protein</fullName>
    </submittedName>
</protein>
<comment type="caution">
    <text evidence="1">The sequence shown here is derived from an EMBL/GenBank/DDBJ whole genome shotgun (WGS) entry which is preliminary data.</text>
</comment>
<evidence type="ECO:0000313" key="1">
    <source>
        <dbReference type="EMBL" id="RID89629.1"/>
    </source>
</evidence>
<accession>A0A398BGU9</accession>
<gene>
    <name evidence="1" type="ORF">D2N39_22255</name>
</gene>
<sequence length="82" mass="9291">MPLITATASWQSATLVQDEIWQNRAYGRAVLLTVEAPSGDDDLRGIRLEQGEVRIFRAGQTVRWRCATTPDVDVLIQRELHQ</sequence>